<gene>
    <name evidence="2" type="ORF">ELY37_14950</name>
</gene>
<dbReference type="InterPro" id="IPR011852">
    <property type="entry name" value="TRAP_TAXI"/>
</dbReference>
<dbReference type="OrthoDB" id="9780180at2"/>
<dbReference type="EMBL" id="RZHD01000007">
    <property type="protein sequence ID" value="RUR44388.1"/>
    <property type="molecule type" value="Genomic_DNA"/>
</dbReference>
<sequence length="323" mass="35016">MRSLFRSAFTTSLLVVAAILSLSQTAHSDVQIIYKSATAGTAYHQMGAELSNAVRQSSHDEFVLMQEESQGSVQNVMEVMARQSNYVFTTPSDLVEEAMAGTGVFAERSHPRFQNIRGLFPLPAMTMHFILAGDKGVVTTDTLKGKHLLIGRGTFSAREAARYLRLFGLEERVRIADAALGSGPDALKKGQIDGFVTASSYPTPNIFEVAASMPISMVSLSDEQVEMTGSLRQIIPGGTYPGVNVNVQTTSLPVMAYTTTQMGDDMAYGLTKTFWEVLDDLAAGSAWWSGITPDQLGNMAGKLHPGALRYYEEMGINIPDALR</sequence>
<feature type="signal peptide" evidence="1">
    <location>
        <begin position="1"/>
        <end position="28"/>
    </location>
</feature>
<dbReference type="RefSeq" id="WP_126949633.1">
    <property type="nucleotide sequence ID" value="NZ_RZHD01000007.1"/>
</dbReference>
<dbReference type="AlphaFoldDB" id="A0A3S0WID6"/>
<accession>A0A3S0WID6</accession>
<comment type="caution">
    <text evidence="2">The sequence shown here is derived from an EMBL/GenBank/DDBJ whole genome shotgun (WGS) entry which is preliminary data.</text>
</comment>
<name>A0A3S0WID6_9GAMM</name>
<dbReference type="PANTHER" id="PTHR42941">
    <property type="entry name" value="SLL1037 PROTEIN"/>
    <property type="match status" value="1"/>
</dbReference>
<evidence type="ECO:0000256" key="1">
    <source>
        <dbReference type="SAM" id="SignalP"/>
    </source>
</evidence>
<organism evidence="2 3">
    <name type="scientific">Vreelandella populi</name>
    <dbReference type="NCBI Taxonomy" id="2498858"/>
    <lineage>
        <taxon>Bacteria</taxon>
        <taxon>Pseudomonadati</taxon>
        <taxon>Pseudomonadota</taxon>
        <taxon>Gammaproteobacteria</taxon>
        <taxon>Oceanospirillales</taxon>
        <taxon>Halomonadaceae</taxon>
        <taxon>Vreelandella</taxon>
    </lineage>
</organism>
<evidence type="ECO:0000313" key="3">
    <source>
        <dbReference type="Proteomes" id="UP000286912"/>
    </source>
</evidence>
<dbReference type="Proteomes" id="UP000286912">
    <property type="component" value="Unassembled WGS sequence"/>
</dbReference>
<dbReference type="PANTHER" id="PTHR42941:SF1">
    <property type="entry name" value="SLL1037 PROTEIN"/>
    <property type="match status" value="1"/>
</dbReference>
<keyword evidence="3" id="KW-1185">Reference proteome</keyword>
<feature type="chain" id="PRO_5018760076" evidence="1">
    <location>
        <begin position="29"/>
        <end position="323"/>
    </location>
</feature>
<protein>
    <submittedName>
        <fullName evidence="2">TAXI family TRAP transporter solute-binding subunit</fullName>
    </submittedName>
</protein>
<evidence type="ECO:0000313" key="2">
    <source>
        <dbReference type="EMBL" id="RUR44388.1"/>
    </source>
</evidence>
<dbReference type="Pfam" id="PF16868">
    <property type="entry name" value="NMT1_3"/>
    <property type="match status" value="1"/>
</dbReference>
<dbReference type="SUPFAM" id="SSF53850">
    <property type="entry name" value="Periplasmic binding protein-like II"/>
    <property type="match status" value="1"/>
</dbReference>
<keyword evidence="1" id="KW-0732">Signal</keyword>
<proteinExistence type="predicted"/>
<dbReference type="Gene3D" id="3.40.190.10">
    <property type="entry name" value="Periplasmic binding protein-like II"/>
    <property type="match status" value="2"/>
</dbReference>
<dbReference type="NCBIfam" id="TIGR02122">
    <property type="entry name" value="TRAP_TAXI"/>
    <property type="match status" value="1"/>
</dbReference>
<reference evidence="2 3" key="1">
    <citation type="submission" date="2018-12" db="EMBL/GenBank/DDBJ databases">
        <title>three novel Halomonas strain isolated from plants.</title>
        <authorList>
            <person name="Sun C."/>
        </authorList>
    </citation>
    <scope>NUCLEOTIDE SEQUENCE [LARGE SCALE GENOMIC DNA]</scope>
    <source>
        <strain evidence="2 3">RC</strain>
    </source>
</reference>